<dbReference type="STRING" id="926559.JoomaDRAFT_1291"/>
<proteinExistence type="predicted"/>
<keyword evidence="3" id="KW-1185">Reference proteome</keyword>
<dbReference type="AlphaFoldDB" id="I3C3W4"/>
<dbReference type="InterPro" id="IPR025381">
    <property type="entry name" value="DUF4296"/>
</dbReference>
<sequence>MKQVGLFLLLFIAFLGCKEPIVDKPEKLIDKDVMIDIYYDISILNASKATAANKLEEYNFDPEEYIYRKYNVDSAQLSQNSIYYTSNPNVQLEMFTEVEKRLQKLKDSIDSKLKKTQNIKVKKAEEKAVETPTKAPEK</sequence>
<organism evidence="2 3">
    <name type="scientific">Galbibacter orientalis DSM 19592</name>
    <dbReference type="NCBI Taxonomy" id="926559"/>
    <lineage>
        <taxon>Bacteria</taxon>
        <taxon>Pseudomonadati</taxon>
        <taxon>Bacteroidota</taxon>
        <taxon>Flavobacteriia</taxon>
        <taxon>Flavobacteriales</taxon>
        <taxon>Flavobacteriaceae</taxon>
        <taxon>Galbibacter</taxon>
    </lineage>
</organism>
<dbReference type="HOGENOM" id="CLU_128773_1_0_10"/>
<dbReference type="OrthoDB" id="1525222at2"/>
<dbReference type="PROSITE" id="PS51257">
    <property type="entry name" value="PROKAR_LIPOPROTEIN"/>
    <property type="match status" value="1"/>
</dbReference>
<dbReference type="RefSeq" id="WP_008611473.1">
    <property type="nucleotide sequence ID" value="NZ_JH651379.1"/>
</dbReference>
<dbReference type="EMBL" id="JH651379">
    <property type="protein sequence ID" value="EIJ38307.1"/>
    <property type="molecule type" value="Genomic_DNA"/>
</dbReference>
<feature type="domain" description="DUF4296" evidence="1">
    <location>
        <begin position="25"/>
        <end position="107"/>
    </location>
</feature>
<reference evidence="2 3" key="1">
    <citation type="submission" date="2012-02" db="EMBL/GenBank/DDBJ databases">
        <title>Improved High-Quality Draft genome of Joostella marina DSM 19592.</title>
        <authorList>
            <consortium name="US DOE Joint Genome Institute (JGI-PGF)"/>
            <person name="Lucas S."/>
            <person name="Copeland A."/>
            <person name="Lapidus A."/>
            <person name="Bruce D."/>
            <person name="Goodwin L."/>
            <person name="Pitluck S."/>
            <person name="Peters L."/>
            <person name="Chertkov O."/>
            <person name="Ovchinnikova G."/>
            <person name="Kyrpides N."/>
            <person name="Mavromatis K."/>
            <person name="Detter J.C."/>
            <person name="Han C."/>
            <person name="Land M."/>
            <person name="Hauser L."/>
            <person name="Markowitz V."/>
            <person name="Cheng J.-F."/>
            <person name="Hugenholtz P."/>
            <person name="Woyke T."/>
            <person name="Wu D."/>
            <person name="Tindall B."/>
            <person name="Brambilla E."/>
            <person name="Klenk H.-P."/>
            <person name="Eisen J.A."/>
        </authorList>
    </citation>
    <scope>NUCLEOTIDE SEQUENCE [LARGE SCALE GENOMIC DNA]</scope>
    <source>
        <strain evidence="2 3">DSM 19592</strain>
    </source>
</reference>
<dbReference type="Pfam" id="PF14129">
    <property type="entry name" value="DUF4296"/>
    <property type="match status" value="1"/>
</dbReference>
<evidence type="ECO:0000313" key="2">
    <source>
        <dbReference type="EMBL" id="EIJ38307.1"/>
    </source>
</evidence>
<gene>
    <name evidence="2" type="ORF">JoomaDRAFT_1291</name>
</gene>
<name>I3C3W4_9FLAO</name>
<evidence type="ECO:0000259" key="1">
    <source>
        <dbReference type="Pfam" id="PF14129"/>
    </source>
</evidence>
<dbReference type="Proteomes" id="UP000004690">
    <property type="component" value="Unassembled WGS sequence"/>
</dbReference>
<evidence type="ECO:0000313" key="3">
    <source>
        <dbReference type="Proteomes" id="UP000004690"/>
    </source>
</evidence>
<protein>
    <recommendedName>
        <fullName evidence="1">DUF4296 domain-containing protein</fullName>
    </recommendedName>
</protein>
<accession>I3C3W4</accession>